<evidence type="ECO:0000313" key="3">
    <source>
        <dbReference type="Proteomes" id="UP000307440"/>
    </source>
</evidence>
<dbReference type="Pfam" id="PF13600">
    <property type="entry name" value="DUF4140"/>
    <property type="match status" value="1"/>
</dbReference>
<keyword evidence="3" id="KW-1185">Reference proteome</keyword>
<proteinExistence type="predicted"/>
<reference evidence="2 3" key="1">
    <citation type="journal article" date="2019" name="Nat. Ecol. Evol.">
        <title>Megaphylogeny resolves global patterns of mushroom evolution.</title>
        <authorList>
            <person name="Varga T."/>
            <person name="Krizsan K."/>
            <person name="Foldi C."/>
            <person name="Dima B."/>
            <person name="Sanchez-Garcia M."/>
            <person name="Sanchez-Ramirez S."/>
            <person name="Szollosi G.J."/>
            <person name="Szarkandi J.G."/>
            <person name="Papp V."/>
            <person name="Albert L."/>
            <person name="Andreopoulos W."/>
            <person name="Angelini C."/>
            <person name="Antonin V."/>
            <person name="Barry K.W."/>
            <person name="Bougher N.L."/>
            <person name="Buchanan P."/>
            <person name="Buyck B."/>
            <person name="Bense V."/>
            <person name="Catcheside P."/>
            <person name="Chovatia M."/>
            <person name="Cooper J."/>
            <person name="Damon W."/>
            <person name="Desjardin D."/>
            <person name="Finy P."/>
            <person name="Geml J."/>
            <person name="Haridas S."/>
            <person name="Hughes K."/>
            <person name="Justo A."/>
            <person name="Karasinski D."/>
            <person name="Kautmanova I."/>
            <person name="Kiss B."/>
            <person name="Kocsube S."/>
            <person name="Kotiranta H."/>
            <person name="LaButti K.M."/>
            <person name="Lechner B.E."/>
            <person name="Liimatainen K."/>
            <person name="Lipzen A."/>
            <person name="Lukacs Z."/>
            <person name="Mihaltcheva S."/>
            <person name="Morgado L.N."/>
            <person name="Niskanen T."/>
            <person name="Noordeloos M.E."/>
            <person name="Ohm R.A."/>
            <person name="Ortiz-Santana B."/>
            <person name="Ovrebo C."/>
            <person name="Racz N."/>
            <person name="Riley R."/>
            <person name="Savchenko A."/>
            <person name="Shiryaev A."/>
            <person name="Soop K."/>
            <person name="Spirin V."/>
            <person name="Szebenyi C."/>
            <person name="Tomsovsky M."/>
            <person name="Tulloss R.E."/>
            <person name="Uehling J."/>
            <person name="Grigoriev I.V."/>
            <person name="Vagvolgyi C."/>
            <person name="Papp T."/>
            <person name="Martin F.M."/>
            <person name="Miettinen O."/>
            <person name="Hibbett D.S."/>
            <person name="Nagy L.G."/>
        </authorList>
    </citation>
    <scope>NUCLEOTIDE SEQUENCE [LARGE SCALE GENOMIC DNA]</scope>
    <source>
        <strain evidence="2 3">CBS 121175</strain>
    </source>
</reference>
<dbReference type="PANTHER" id="PTHR31005:SF8">
    <property type="entry name" value="DUF4139 DOMAIN-CONTAINING PROTEIN"/>
    <property type="match status" value="1"/>
</dbReference>
<name>A0A5C3KSK2_COPMA</name>
<dbReference type="Proteomes" id="UP000307440">
    <property type="component" value="Unassembled WGS sequence"/>
</dbReference>
<dbReference type="STRING" id="230819.A0A5C3KSK2"/>
<evidence type="ECO:0000313" key="2">
    <source>
        <dbReference type="EMBL" id="TFK18768.1"/>
    </source>
</evidence>
<dbReference type="AlphaFoldDB" id="A0A5C3KSK2"/>
<dbReference type="InterPro" id="IPR025554">
    <property type="entry name" value="DUF4140"/>
</dbReference>
<dbReference type="OrthoDB" id="10068793at2759"/>
<dbReference type="InterPro" id="IPR011935">
    <property type="entry name" value="CHP02231"/>
</dbReference>
<feature type="domain" description="DUF4140" evidence="1">
    <location>
        <begin position="17"/>
        <end position="110"/>
    </location>
</feature>
<dbReference type="PANTHER" id="PTHR31005">
    <property type="entry name" value="DUF4139 DOMAIN-CONTAINING PROTEIN"/>
    <property type="match status" value="1"/>
</dbReference>
<dbReference type="EMBL" id="ML210379">
    <property type="protein sequence ID" value="TFK18768.1"/>
    <property type="molecule type" value="Genomic_DNA"/>
</dbReference>
<protein>
    <recommendedName>
        <fullName evidence="1">DUF4140 domain-containing protein</fullName>
    </recommendedName>
</protein>
<gene>
    <name evidence="2" type="ORF">FA15DRAFT_728825</name>
</gene>
<evidence type="ECO:0000259" key="1">
    <source>
        <dbReference type="Pfam" id="PF13600"/>
    </source>
</evidence>
<accession>A0A5C3KSK2</accession>
<organism evidence="2 3">
    <name type="scientific">Coprinopsis marcescibilis</name>
    <name type="common">Agaric fungus</name>
    <name type="synonym">Psathyrella marcescibilis</name>
    <dbReference type="NCBI Taxonomy" id="230819"/>
    <lineage>
        <taxon>Eukaryota</taxon>
        <taxon>Fungi</taxon>
        <taxon>Dikarya</taxon>
        <taxon>Basidiomycota</taxon>
        <taxon>Agaricomycotina</taxon>
        <taxon>Agaricomycetes</taxon>
        <taxon>Agaricomycetidae</taxon>
        <taxon>Agaricales</taxon>
        <taxon>Agaricineae</taxon>
        <taxon>Psathyrellaceae</taxon>
        <taxon>Coprinopsis</taxon>
    </lineage>
</organism>
<sequence>MANTIAFKAAEHSIKSVTIFKSSKAEVARTFRIDLAQGQNKIEIKGLSSFIDPLSVRVSGLGEARLYDVACWVKTSHRPHGVAEHEFDDASEVIRLLHVKKDELAKRKEIRLNEKMILLQYAESLKGEHVPPTQMIEFMKIYITQSHRNVEEVAKLEEELLAVDRNIGKEEEKVMMKKGQANGRVDIVVAADGEVQVDLVLTYIASNAQWQPTYELHAKTERKTIPACQAALLCGNHPIYR</sequence>